<dbReference type="RefSeq" id="YP_009610134.1">
    <property type="nucleotide sequence ID" value="NC_042001.1"/>
</dbReference>
<dbReference type="KEGG" id="vg:40086222"/>
<reference evidence="2" key="1">
    <citation type="submission" date="2017-06" db="EMBL/GenBank/DDBJ databases">
        <authorList>
            <person name="Kim H.J."/>
            <person name="Triplett B.A."/>
        </authorList>
    </citation>
    <scope>NUCLEOTIDE SEQUENCE [LARGE SCALE GENOMIC DNA]</scope>
</reference>
<keyword evidence="2" id="KW-1185">Reference proteome</keyword>
<organism evidence="1 2">
    <name type="scientific">Arthrobacter phage Molivia</name>
    <dbReference type="NCBI Taxonomy" id="2015839"/>
    <lineage>
        <taxon>Viruses</taxon>
        <taxon>Duplodnaviria</taxon>
        <taxon>Heunggongvirae</taxon>
        <taxon>Uroviricota</taxon>
        <taxon>Caudoviricetes</taxon>
        <taxon>Amigovirus</taxon>
        <taxon>Amigovirus molivia</taxon>
    </lineage>
</organism>
<dbReference type="Proteomes" id="UP000225204">
    <property type="component" value="Segment"/>
</dbReference>
<evidence type="ECO:0000313" key="1">
    <source>
        <dbReference type="EMBL" id="ASX99320.1"/>
    </source>
</evidence>
<protein>
    <submittedName>
        <fullName evidence="1">Uncharacterized protein</fullName>
    </submittedName>
</protein>
<accession>A0A286S1V5</accession>
<dbReference type="GeneID" id="40086222"/>
<proteinExistence type="predicted"/>
<sequence length="59" mass="7348">MRRLRCCDRVLCIGVPLMRPRIRNWFYCLWNGHQYRKVDTWGGWYKWQCRVCGAVDRRL</sequence>
<evidence type="ECO:0000313" key="2">
    <source>
        <dbReference type="Proteomes" id="UP000225204"/>
    </source>
</evidence>
<name>A0A286S1V5_9CAUD</name>
<dbReference type="EMBL" id="MF185731">
    <property type="protein sequence ID" value="ASX99320.1"/>
    <property type="molecule type" value="Genomic_DNA"/>
</dbReference>
<gene>
    <name evidence="1" type="primary">6</name>
    <name evidence="1" type="ORF">SEA_MOLIVIA_6</name>
</gene>